<dbReference type="EMBL" id="UYSL01022572">
    <property type="protein sequence ID" value="VDL80740.1"/>
    <property type="molecule type" value="Genomic_DNA"/>
</dbReference>
<reference evidence="3" key="1">
    <citation type="submission" date="2017-02" db="UniProtKB">
        <authorList>
            <consortium name="WormBaseParasite"/>
        </authorList>
    </citation>
    <scope>IDENTIFICATION</scope>
</reference>
<name>A0A0N4YJI3_NIPBR</name>
<keyword evidence="2" id="KW-1185">Reference proteome</keyword>
<gene>
    <name evidence="1" type="ORF">NBR_LOCUS17127</name>
</gene>
<accession>A0A0N4YJI3</accession>
<organism evidence="3">
    <name type="scientific">Nippostrongylus brasiliensis</name>
    <name type="common">Rat hookworm</name>
    <dbReference type="NCBI Taxonomy" id="27835"/>
    <lineage>
        <taxon>Eukaryota</taxon>
        <taxon>Metazoa</taxon>
        <taxon>Ecdysozoa</taxon>
        <taxon>Nematoda</taxon>
        <taxon>Chromadorea</taxon>
        <taxon>Rhabditida</taxon>
        <taxon>Rhabditina</taxon>
        <taxon>Rhabditomorpha</taxon>
        <taxon>Strongyloidea</taxon>
        <taxon>Heligmosomidae</taxon>
        <taxon>Nippostrongylus</taxon>
    </lineage>
</organism>
<evidence type="ECO:0000313" key="3">
    <source>
        <dbReference type="WBParaSite" id="NBR_0001712601-mRNA-1"/>
    </source>
</evidence>
<evidence type="ECO:0000313" key="2">
    <source>
        <dbReference type="Proteomes" id="UP000271162"/>
    </source>
</evidence>
<dbReference type="Proteomes" id="UP000271162">
    <property type="component" value="Unassembled WGS sequence"/>
</dbReference>
<proteinExistence type="predicted"/>
<reference evidence="1 2" key="2">
    <citation type="submission" date="2018-11" db="EMBL/GenBank/DDBJ databases">
        <authorList>
            <consortium name="Pathogen Informatics"/>
        </authorList>
    </citation>
    <scope>NUCLEOTIDE SEQUENCE [LARGE SCALE GENOMIC DNA]</scope>
</reference>
<dbReference type="WBParaSite" id="NBR_0001712601-mRNA-1">
    <property type="protein sequence ID" value="NBR_0001712601-mRNA-1"/>
    <property type="gene ID" value="NBR_0001712601"/>
</dbReference>
<sequence>MLERSFFSLQGTFTTIPSLNCFYFKDTNQAKTTISQSPQVANLEAAWVENQNAIRALSHLISEGLDFVSMRYGLMLAQQQLEELRKNTTTNRLATLIHALAYERLGYFAPGECTGRSECNDTSGYVQHATANIIGVVFEELTDDEKKEEIRELINGTFTEGGDLVQGASVQQTKEVTEKVRQYLETD</sequence>
<protein>
    <submittedName>
        <fullName evidence="3">Ferritin</fullName>
    </submittedName>
</protein>
<evidence type="ECO:0000313" key="1">
    <source>
        <dbReference type="EMBL" id="VDL80740.1"/>
    </source>
</evidence>
<dbReference type="AlphaFoldDB" id="A0A0N4YJI3"/>